<evidence type="ECO:0000313" key="2">
    <source>
        <dbReference type="Proteomes" id="UP000183758"/>
    </source>
</evidence>
<reference evidence="1 2" key="1">
    <citation type="journal article" date="2016" name="Environ. Microbiol.">
        <title>Genomic resolution of a cold subsurface aquifer community provides metabolic insights for novel microbes adapted to high CO concentrations.</title>
        <authorList>
            <person name="Probst A.J."/>
            <person name="Castelle C.J."/>
            <person name="Singh A."/>
            <person name="Brown C.T."/>
            <person name="Anantharaman K."/>
            <person name="Sharon I."/>
            <person name="Hug L.A."/>
            <person name="Burstein D."/>
            <person name="Emerson J.B."/>
            <person name="Thomas B.C."/>
            <person name="Banfield J.F."/>
        </authorList>
    </citation>
    <scope>NUCLEOTIDE SEQUENCE [LARGE SCALE GENOMIC DNA]</scope>
    <source>
        <strain evidence="1">CG2_30_33_16</strain>
    </source>
</reference>
<sequence length="301" mass="34812">MKYKHQSKKATDKKIMFLISVMILVLGLLLSQIRNSLFVAQPDRLNLVFYGQDVVFYSLDLENKIHYRISLPSDARVKVPGGYGEYRIGSLGKLMKLEKAPKLLQKTMSAALSNFTKIYFYPDSELIYQHGPKNAMILPSLKQLVSYKSNARLFDRLYLSILFLFQGQEINQNIASLVITDKNNDRVWQSNNFASKYLGYWYSKELRGERANVQIIYQKDYRTALLLSNIIEGNGIKIVDLSENLQQRNNVRCQVDYNSIKIIKTVDAIVNFFQCSKNKIETGPVDIIIRLNSLEKEWEID</sequence>
<evidence type="ECO:0000313" key="1">
    <source>
        <dbReference type="EMBL" id="OIP85202.1"/>
    </source>
</evidence>
<dbReference type="AlphaFoldDB" id="A0A1J5HTS3"/>
<comment type="caution">
    <text evidence="1">The sequence shown here is derived from an EMBL/GenBank/DDBJ whole genome shotgun (WGS) entry which is preliminary data.</text>
</comment>
<dbReference type="Proteomes" id="UP000183758">
    <property type="component" value="Unassembled WGS sequence"/>
</dbReference>
<protein>
    <recommendedName>
        <fullName evidence="3">LytR/CpsA/Psr regulator C-terminal domain-containing protein</fullName>
    </recommendedName>
</protein>
<accession>A0A1J5HTS3</accession>
<evidence type="ECO:0008006" key="3">
    <source>
        <dbReference type="Google" id="ProtNLM"/>
    </source>
</evidence>
<name>A0A1J5HTS3_9BACT</name>
<gene>
    <name evidence="1" type="ORF">AUK04_01460</name>
</gene>
<dbReference type="EMBL" id="MNZM01000033">
    <property type="protein sequence ID" value="OIP85202.1"/>
    <property type="molecule type" value="Genomic_DNA"/>
</dbReference>
<organism evidence="1 2">
    <name type="scientific">Candidatus Roizmanbacteria bacterium CG2_30_33_16</name>
    <dbReference type="NCBI Taxonomy" id="1805340"/>
    <lineage>
        <taxon>Bacteria</taxon>
        <taxon>Candidatus Roizmaniibacteriota</taxon>
    </lineage>
</organism>
<proteinExistence type="predicted"/>